<evidence type="ECO:0000313" key="2">
    <source>
        <dbReference type="Proteomes" id="UP001301769"/>
    </source>
</evidence>
<sequence>MDLPTYLWKRAISTMSRLAVAKFRLAPWLKDKRTWRGGVSGPKPTGRLKKDGQPVLPTGHLNPFVTLRNFGVEEVIKPASDLFYLQNRDNKLPLPRSLKRKEADLSLFANQNKSARNYIKKMTDDLSNSCMELKWKQVQEDYRERQRERTGNLPEQDALPLKYQGPWKPKLPKRGFLSCYRGLSREQGTVLVQLRSGTLPLADRLFTLI</sequence>
<comment type="caution">
    <text evidence="1">The sequence shown here is derived from an EMBL/GenBank/DDBJ whole genome shotgun (WGS) entry which is preliminary data.</text>
</comment>
<keyword evidence="2" id="KW-1185">Reference proteome</keyword>
<proteinExistence type="predicted"/>
<dbReference type="Proteomes" id="UP001301769">
    <property type="component" value="Unassembled WGS sequence"/>
</dbReference>
<accession>A0AAN6YJ34</accession>
<evidence type="ECO:0000313" key="1">
    <source>
        <dbReference type="EMBL" id="KAK4219656.1"/>
    </source>
</evidence>
<dbReference type="AlphaFoldDB" id="A0AAN6YJ34"/>
<name>A0AAN6YJ34_9PEZI</name>
<dbReference type="EMBL" id="MU858047">
    <property type="protein sequence ID" value="KAK4219656.1"/>
    <property type="molecule type" value="Genomic_DNA"/>
</dbReference>
<organism evidence="1 2">
    <name type="scientific">Rhypophila decipiens</name>
    <dbReference type="NCBI Taxonomy" id="261697"/>
    <lineage>
        <taxon>Eukaryota</taxon>
        <taxon>Fungi</taxon>
        <taxon>Dikarya</taxon>
        <taxon>Ascomycota</taxon>
        <taxon>Pezizomycotina</taxon>
        <taxon>Sordariomycetes</taxon>
        <taxon>Sordariomycetidae</taxon>
        <taxon>Sordariales</taxon>
        <taxon>Naviculisporaceae</taxon>
        <taxon>Rhypophila</taxon>
    </lineage>
</organism>
<reference evidence="1" key="2">
    <citation type="submission" date="2023-05" db="EMBL/GenBank/DDBJ databases">
        <authorList>
            <consortium name="Lawrence Berkeley National Laboratory"/>
            <person name="Steindorff A."/>
            <person name="Hensen N."/>
            <person name="Bonometti L."/>
            <person name="Westerberg I."/>
            <person name="Brannstrom I.O."/>
            <person name="Guillou S."/>
            <person name="Cros-Aarteil S."/>
            <person name="Calhoun S."/>
            <person name="Haridas S."/>
            <person name="Kuo A."/>
            <person name="Mondo S."/>
            <person name="Pangilinan J."/>
            <person name="Riley R."/>
            <person name="Labutti K."/>
            <person name="Andreopoulos B."/>
            <person name="Lipzen A."/>
            <person name="Chen C."/>
            <person name="Yanf M."/>
            <person name="Daum C."/>
            <person name="Ng V."/>
            <person name="Clum A."/>
            <person name="Ohm R."/>
            <person name="Martin F."/>
            <person name="Silar P."/>
            <person name="Natvig D."/>
            <person name="Lalanne C."/>
            <person name="Gautier V."/>
            <person name="Ament-Velasquez S.L."/>
            <person name="Kruys A."/>
            <person name="Hutchinson M.I."/>
            <person name="Powell A.J."/>
            <person name="Barry K."/>
            <person name="Miller A.N."/>
            <person name="Grigoriev I.V."/>
            <person name="Debuchy R."/>
            <person name="Gladieux P."/>
            <person name="Thoren M.H."/>
            <person name="Johannesson H."/>
        </authorList>
    </citation>
    <scope>NUCLEOTIDE SEQUENCE</scope>
    <source>
        <strain evidence="1">PSN293</strain>
    </source>
</reference>
<reference evidence="1" key="1">
    <citation type="journal article" date="2023" name="Mol. Phylogenet. Evol.">
        <title>Genome-scale phylogeny and comparative genomics of the fungal order Sordariales.</title>
        <authorList>
            <person name="Hensen N."/>
            <person name="Bonometti L."/>
            <person name="Westerberg I."/>
            <person name="Brannstrom I.O."/>
            <person name="Guillou S."/>
            <person name="Cros-Aarteil S."/>
            <person name="Calhoun S."/>
            <person name="Haridas S."/>
            <person name="Kuo A."/>
            <person name="Mondo S."/>
            <person name="Pangilinan J."/>
            <person name="Riley R."/>
            <person name="LaButti K."/>
            <person name="Andreopoulos B."/>
            <person name="Lipzen A."/>
            <person name="Chen C."/>
            <person name="Yan M."/>
            <person name="Daum C."/>
            <person name="Ng V."/>
            <person name="Clum A."/>
            <person name="Steindorff A."/>
            <person name="Ohm R.A."/>
            <person name="Martin F."/>
            <person name="Silar P."/>
            <person name="Natvig D.O."/>
            <person name="Lalanne C."/>
            <person name="Gautier V."/>
            <person name="Ament-Velasquez S.L."/>
            <person name="Kruys A."/>
            <person name="Hutchinson M.I."/>
            <person name="Powell A.J."/>
            <person name="Barry K."/>
            <person name="Miller A.N."/>
            <person name="Grigoriev I.V."/>
            <person name="Debuchy R."/>
            <person name="Gladieux P."/>
            <person name="Hiltunen Thoren M."/>
            <person name="Johannesson H."/>
        </authorList>
    </citation>
    <scope>NUCLEOTIDE SEQUENCE</scope>
    <source>
        <strain evidence="1">PSN293</strain>
    </source>
</reference>
<protein>
    <submittedName>
        <fullName evidence="1">Uncharacterized protein</fullName>
    </submittedName>
</protein>
<gene>
    <name evidence="1" type="ORF">QBC37DRAFT_110129</name>
</gene>